<feature type="domain" description="Conserved virulence factor B first S1" evidence="2">
    <location>
        <begin position="75"/>
        <end position="134"/>
    </location>
</feature>
<dbReference type="InterPro" id="IPR014464">
    <property type="entry name" value="CvfB_fam"/>
</dbReference>
<dbReference type="GO" id="GO:0003677">
    <property type="term" value="F:DNA binding"/>
    <property type="evidence" value="ECO:0007669"/>
    <property type="project" value="UniProtKB-KW"/>
</dbReference>
<proteinExistence type="inferred from homology"/>
<dbReference type="Pfam" id="PF13509">
    <property type="entry name" value="S1_2"/>
    <property type="match status" value="2"/>
</dbReference>
<evidence type="ECO:0000313" key="4">
    <source>
        <dbReference type="EMBL" id="MST61805.1"/>
    </source>
</evidence>
<feature type="domain" description="Conserved virulence factor B first S1" evidence="2">
    <location>
        <begin position="4"/>
        <end position="68"/>
    </location>
</feature>
<dbReference type="PANTHER" id="PTHR37296:SF1">
    <property type="entry name" value="CONSERVED VIRULENCE FACTOR B"/>
    <property type="match status" value="1"/>
</dbReference>
<dbReference type="Gene3D" id="2.40.50.140">
    <property type="entry name" value="Nucleic acid-binding proteins"/>
    <property type="match status" value="2"/>
</dbReference>
<dbReference type="AlphaFoldDB" id="A0A6N7WY60"/>
<evidence type="ECO:0000313" key="5">
    <source>
        <dbReference type="Proteomes" id="UP000440713"/>
    </source>
</evidence>
<comment type="caution">
    <text evidence="4">The sequence shown here is derived from an EMBL/GenBank/DDBJ whole genome shotgun (WGS) entry which is preliminary data.</text>
</comment>
<feature type="domain" description="Conserved virulence factor B-like winged helix" evidence="3">
    <location>
        <begin position="225"/>
        <end position="281"/>
    </location>
</feature>
<evidence type="ECO:0000256" key="1">
    <source>
        <dbReference type="PIRNR" id="PIRNR012524"/>
    </source>
</evidence>
<reference evidence="4 5" key="1">
    <citation type="submission" date="2019-08" db="EMBL/GenBank/DDBJ databases">
        <title>In-depth cultivation of the pig gut microbiome towards novel bacterial diversity and tailored functional studies.</title>
        <authorList>
            <person name="Wylensek D."/>
            <person name="Hitch T.C.A."/>
            <person name="Clavel T."/>
        </authorList>
    </citation>
    <scope>NUCLEOTIDE SEQUENCE [LARGE SCALE GENOMIC DNA]</scope>
    <source>
        <strain evidence="4 5">WCA-SAB-591-4A-A</strain>
    </source>
</reference>
<dbReference type="Pfam" id="PF17783">
    <property type="entry name" value="WHD_CvfB"/>
    <property type="match status" value="1"/>
</dbReference>
<name>A0A6N7WY60_9FIRM</name>
<keyword evidence="4" id="KW-0238">DNA-binding</keyword>
<accession>A0A6N7WY60</accession>
<dbReference type="Proteomes" id="UP000440713">
    <property type="component" value="Unassembled WGS sequence"/>
</dbReference>
<protein>
    <submittedName>
        <fullName evidence="4">DNA-binding protein</fullName>
    </submittedName>
</protein>
<sequence length="282" mass="32444">MIEIGKYNKLRVQREKEYGYFLDGKTKNSKDDILLPKSKITNPQEIKLGEEVEVFVYRDSQKRLVATQEKPKATIGEIAILRVCDNSEIGSFVDIGLDRDILVPFREKKYPLFVDSYYPFYIYLDKTGRLAATTNIDIHLETANGLLKIGDTCSGYVFGFQTNGTALVCIEPNFYGIILKEEVYTSLREGDYLTDLRVIKIYEDGRLGLSARKERAEEMQGLEKEILSYMEGNDGFMRFNDKADPEELRVVFNTSKKNFKRTLGVMMKKGLIKQDEQGTWLK</sequence>
<evidence type="ECO:0000259" key="2">
    <source>
        <dbReference type="Pfam" id="PF13509"/>
    </source>
</evidence>
<dbReference type="InterPro" id="IPR040764">
    <property type="entry name" value="CvfB_WH"/>
</dbReference>
<dbReference type="EMBL" id="VUNE01000001">
    <property type="protein sequence ID" value="MST61805.1"/>
    <property type="molecule type" value="Genomic_DNA"/>
</dbReference>
<comment type="similarity">
    <text evidence="1">Belongs to the CvfB family.</text>
</comment>
<evidence type="ECO:0000259" key="3">
    <source>
        <dbReference type="Pfam" id="PF17783"/>
    </source>
</evidence>
<dbReference type="PANTHER" id="PTHR37296">
    <property type="entry name" value="CONSERVED VIRULENCE FACTOR B"/>
    <property type="match status" value="1"/>
</dbReference>
<organism evidence="4 5">
    <name type="scientific">Peptostreptococcus porci</name>
    <dbReference type="NCBI Taxonomy" id="2652282"/>
    <lineage>
        <taxon>Bacteria</taxon>
        <taxon>Bacillati</taxon>
        <taxon>Bacillota</taxon>
        <taxon>Clostridia</taxon>
        <taxon>Peptostreptococcales</taxon>
        <taxon>Peptostreptococcaceae</taxon>
        <taxon>Peptostreptococcus</taxon>
    </lineage>
</organism>
<dbReference type="PIRSF" id="PIRSF012524">
    <property type="entry name" value="YitL_S1"/>
    <property type="match status" value="1"/>
</dbReference>
<gene>
    <name evidence="4" type="ORF">FYJ71_02300</name>
</gene>
<dbReference type="InterPro" id="IPR039566">
    <property type="entry name" value="CvfB_S1_st"/>
</dbReference>
<keyword evidence="5" id="KW-1185">Reference proteome</keyword>
<dbReference type="InterPro" id="IPR012340">
    <property type="entry name" value="NA-bd_OB-fold"/>
</dbReference>
<dbReference type="Gene3D" id="1.10.10.10">
    <property type="entry name" value="Winged helix-like DNA-binding domain superfamily/Winged helix DNA-binding domain"/>
    <property type="match status" value="1"/>
</dbReference>
<dbReference type="RefSeq" id="WP_154537184.1">
    <property type="nucleotide sequence ID" value="NZ_VUNE01000001.1"/>
</dbReference>
<dbReference type="InterPro" id="IPR036388">
    <property type="entry name" value="WH-like_DNA-bd_sf"/>
</dbReference>